<evidence type="ECO:0000313" key="1">
    <source>
        <dbReference type="EMBL" id="EWG36472.1"/>
    </source>
</evidence>
<name>W7LV88_GIBM7</name>
<evidence type="ECO:0000313" key="2">
    <source>
        <dbReference type="Proteomes" id="UP000009096"/>
    </source>
</evidence>
<dbReference type="KEGG" id="fvr:FVEG_14673"/>
<reference evidence="1 2" key="1">
    <citation type="journal article" date="2010" name="Nature">
        <title>Comparative genomics reveals mobile pathogenicity chromosomes in Fusarium.</title>
        <authorList>
            <person name="Ma L.J."/>
            <person name="van der Does H.C."/>
            <person name="Borkovich K.A."/>
            <person name="Coleman J.J."/>
            <person name="Daboussi M.J."/>
            <person name="Di Pietro A."/>
            <person name="Dufresne M."/>
            <person name="Freitag M."/>
            <person name="Grabherr M."/>
            <person name="Henrissat B."/>
            <person name="Houterman P.M."/>
            <person name="Kang S."/>
            <person name="Shim W.B."/>
            <person name="Woloshuk C."/>
            <person name="Xie X."/>
            <person name="Xu J.R."/>
            <person name="Antoniw J."/>
            <person name="Baker S.E."/>
            <person name="Bluhm B.H."/>
            <person name="Breakspear A."/>
            <person name="Brown D.W."/>
            <person name="Butchko R.A."/>
            <person name="Chapman S."/>
            <person name="Coulson R."/>
            <person name="Coutinho P.M."/>
            <person name="Danchin E.G."/>
            <person name="Diener A."/>
            <person name="Gale L.R."/>
            <person name="Gardiner D.M."/>
            <person name="Goff S."/>
            <person name="Hammond-Kosack K.E."/>
            <person name="Hilburn K."/>
            <person name="Hua-Van A."/>
            <person name="Jonkers W."/>
            <person name="Kazan K."/>
            <person name="Kodira C.D."/>
            <person name="Koehrsen M."/>
            <person name="Kumar L."/>
            <person name="Lee Y.H."/>
            <person name="Li L."/>
            <person name="Manners J.M."/>
            <person name="Miranda-Saavedra D."/>
            <person name="Mukherjee M."/>
            <person name="Park G."/>
            <person name="Park J."/>
            <person name="Park S.Y."/>
            <person name="Proctor R.H."/>
            <person name="Regev A."/>
            <person name="Ruiz-Roldan M.C."/>
            <person name="Sain D."/>
            <person name="Sakthikumar S."/>
            <person name="Sykes S."/>
            <person name="Schwartz D.C."/>
            <person name="Turgeon B.G."/>
            <person name="Wapinski I."/>
            <person name="Yoder O."/>
            <person name="Young S."/>
            <person name="Zeng Q."/>
            <person name="Zhou S."/>
            <person name="Galagan J."/>
            <person name="Cuomo C.A."/>
            <person name="Kistler H.C."/>
            <person name="Rep M."/>
        </authorList>
    </citation>
    <scope>NUCLEOTIDE SEQUENCE [LARGE SCALE GENOMIC DNA]</scope>
    <source>
        <strain evidence="2">M3125 / FGSC 7600</strain>
    </source>
</reference>
<keyword evidence="2" id="KW-1185">Reference proteome</keyword>
<sequence length="95" mass="10729">MGVTYLSHYRGTSARFGRSHQDVNYQLGKLEDTGTSDLRLSAPSVRSTTFLRTIHDGSTYRSLPKGNRNSLVLLLPHLVDYTYLEIKIDLSMDLP</sequence>
<dbReference type="AlphaFoldDB" id="W7LV88"/>
<accession>W7LV88</accession>
<dbReference type="Proteomes" id="UP000009096">
    <property type="component" value="Chromosome 1"/>
</dbReference>
<protein>
    <submittedName>
        <fullName evidence="1">Uncharacterized protein</fullName>
    </submittedName>
</protein>
<dbReference type="GeneID" id="30071549"/>
<dbReference type="RefSeq" id="XP_018742663.1">
    <property type="nucleotide sequence ID" value="XM_018903625.1"/>
</dbReference>
<proteinExistence type="predicted"/>
<gene>
    <name evidence="1" type="ORF">FVEG_14673</name>
</gene>
<organism evidence="1 2">
    <name type="scientific">Gibberella moniliformis (strain M3125 / FGSC 7600)</name>
    <name type="common">Maize ear and stalk rot fungus</name>
    <name type="synonym">Fusarium verticillioides</name>
    <dbReference type="NCBI Taxonomy" id="334819"/>
    <lineage>
        <taxon>Eukaryota</taxon>
        <taxon>Fungi</taxon>
        <taxon>Dikarya</taxon>
        <taxon>Ascomycota</taxon>
        <taxon>Pezizomycotina</taxon>
        <taxon>Sordariomycetes</taxon>
        <taxon>Hypocreomycetidae</taxon>
        <taxon>Hypocreales</taxon>
        <taxon>Nectriaceae</taxon>
        <taxon>Fusarium</taxon>
        <taxon>Fusarium fujikuroi species complex</taxon>
    </lineage>
</organism>
<dbReference type="EMBL" id="DS022242">
    <property type="protein sequence ID" value="EWG36472.1"/>
    <property type="molecule type" value="Genomic_DNA"/>
</dbReference>
<dbReference type="VEuPathDB" id="FungiDB:FVEG_14673"/>
<dbReference type="EMBL" id="CM000578">
    <property type="protein sequence ID" value="EWG36472.1"/>
    <property type="molecule type" value="Genomic_DNA"/>
</dbReference>